<dbReference type="KEGG" id="cpo:COPRO5265_0178"/>
<dbReference type="InterPro" id="IPR005467">
    <property type="entry name" value="His_kinase_dom"/>
</dbReference>
<evidence type="ECO:0000313" key="4">
    <source>
        <dbReference type="EMBL" id="ACI16865.1"/>
    </source>
</evidence>
<dbReference type="STRING" id="309798.COPRO5265_0178"/>
<evidence type="ECO:0000256" key="2">
    <source>
        <dbReference type="ARBA" id="ARBA00012438"/>
    </source>
</evidence>
<dbReference type="InterPro" id="IPR004358">
    <property type="entry name" value="Sig_transdc_His_kin-like_C"/>
</dbReference>
<dbReference type="SMART" id="SM00387">
    <property type="entry name" value="HATPase_c"/>
    <property type="match status" value="1"/>
</dbReference>
<name>B5Y701_COPPD</name>
<gene>
    <name evidence="4" type="primary">baeS</name>
    <name evidence="4" type="ordered locus">COPRO5265_0178</name>
</gene>
<dbReference type="PANTHER" id="PTHR43065">
    <property type="entry name" value="SENSOR HISTIDINE KINASE"/>
    <property type="match status" value="1"/>
</dbReference>
<dbReference type="GO" id="GO:0004673">
    <property type="term" value="F:protein histidine kinase activity"/>
    <property type="evidence" value="ECO:0007669"/>
    <property type="project" value="UniProtKB-EC"/>
</dbReference>
<dbReference type="Pfam" id="PF02518">
    <property type="entry name" value="HATPase_c"/>
    <property type="match status" value="1"/>
</dbReference>
<dbReference type="EMBL" id="CP001145">
    <property type="protein sequence ID" value="ACI16865.1"/>
    <property type="molecule type" value="Genomic_DNA"/>
</dbReference>
<organism evidence="4 5">
    <name type="scientific">Coprothermobacter proteolyticus (strain ATCC 35245 / DSM 5265 / OCM 4 / BT)</name>
    <dbReference type="NCBI Taxonomy" id="309798"/>
    <lineage>
        <taxon>Bacteria</taxon>
        <taxon>Pseudomonadati</taxon>
        <taxon>Coprothermobacterota</taxon>
        <taxon>Coprothermobacteria</taxon>
        <taxon>Coprothermobacterales</taxon>
        <taxon>Coprothermobacteraceae</taxon>
        <taxon>Coprothermobacter</taxon>
    </lineage>
</organism>
<dbReference type="SUPFAM" id="SSF55874">
    <property type="entry name" value="ATPase domain of HSP90 chaperone/DNA topoisomerase II/histidine kinase"/>
    <property type="match status" value="1"/>
</dbReference>
<evidence type="ECO:0000256" key="1">
    <source>
        <dbReference type="ARBA" id="ARBA00000085"/>
    </source>
</evidence>
<dbReference type="AlphaFoldDB" id="B5Y701"/>
<evidence type="ECO:0000259" key="3">
    <source>
        <dbReference type="PROSITE" id="PS50109"/>
    </source>
</evidence>
<comment type="catalytic activity">
    <reaction evidence="1">
        <text>ATP + protein L-histidine = ADP + protein N-phospho-L-histidine.</text>
        <dbReference type="EC" id="2.7.13.3"/>
    </reaction>
</comment>
<reference evidence="4 5" key="2">
    <citation type="journal article" date="2014" name="Genome Announc.">
        <title>Complete Genome Sequence of Coprothermobacter proteolyticus DSM 5265.</title>
        <authorList>
            <person name="Alexiev A."/>
            <person name="Coil D.A."/>
            <person name="Badger J.H."/>
            <person name="Enticknap J."/>
            <person name="Ward N."/>
            <person name="Robb F.T."/>
            <person name="Eisen J.A."/>
        </authorList>
    </citation>
    <scope>NUCLEOTIDE SEQUENCE [LARGE SCALE GENOMIC DNA]</scope>
    <source>
        <strain evidence="5">ATCC 35245 / DSM 5265 / OCM 4 / BT</strain>
    </source>
</reference>
<accession>B5Y701</accession>
<dbReference type="InterPro" id="IPR036890">
    <property type="entry name" value="HATPase_C_sf"/>
</dbReference>
<dbReference type="OrthoDB" id="9797586at2"/>
<dbReference type="InterPro" id="IPR003594">
    <property type="entry name" value="HATPase_dom"/>
</dbReference>
<proteinExistence type="predicted"/>
<keyword evidence="4" id="KW-0808">Transferase</keyword>
<protein>
    <recommendedName>
        <fullName evidence="2">histidine kinase</fullName>
        <ecNumber evidence="2">2.7.13.3</ecNumber>
    </recommendedName>
</protein>
<dbReference type="eggNOG" id="COG3290">
    <property type="taxonomic scope" value="Bacteria"/>
</dbReference>
<dbReference type="Proteomes" id="UP000001732">
    <property type="component" value="Chromosome"/>
</dbReference>
<dbReference type="EC" id="2.7.13.3" evidence="2"/>
<dbReference type="RefSeq" id="WP_012543517.1">
    <property type="nucleotide sequence ID" value="NC_011295.1"/>
</dbReference>
<dbReference type="HOGENOM" id="CLU_125323_0_0_9"/>
<dbReference type="PRINTS" id="PR00344">
    <property type="entry name" value="BCTRLSENSOR"/>
</dbReference>
<feature type="domain" description="Histidine kinase" evidence="3">
    <location>
        <begin position="1"/>
        <end position="106"/>
    </location>
</feature>
<evidence type="ECO:0000313" key="5">
    <source>
        <dbReference type="Proteomes" id="UP000001732"/>
    </source>
</evidence>
<reference evidence="5" key="1">
    <citation type="submission" date="2008-08" db="EMBL/GenBank/DDBJ databases">
        <title>The complete genome sequence of Coprothermobacter proteolyticus strain ATCC 5245 / DSM 5265 / BT.</title>
        <authorList>
            <person name="Dodson R.J."/>
            <person name="Durkin A.S."/>
            <person name="Wu M."/>
            <person name="Eisen J."/>
            <person name="Sutton G."/>
        </authorList>
    </citation>
    <scope>NUCLEOTIDE SEQUENCE [LARGE SCALE GENOMIC DNA]</scope>
    <source>
        <strain evidence="5">ATCC 35245 / DSM 5265 / OCM 4 / BT</strain>
    </source>
</reference>
<keyword evidence="4" id="KW-0418">Kinase</keyword>
<keyword evidence="5" id="KW-1185">Reference proteome</keyword>
<dbReference type="PROSITE" id="PS50109">
    <property type="entry name" value="HIS_KIN"/>
    <property type="match status" value="1"/>
</dbReference>
<sequence>MKELALYVLDLAQNSVVAGAKHITIDITADVKADHLLIRIVDDGKGMSPHLVERVTDPFFTSRKERRFGLGIPFFKDLVEQCGGTLTIKSKEGEGTIIEGKLKLSSVDLVPLGDMGSTIVSLLVSNPELNLVYRFTLNDYSFTFDSAQIREVLQGVNITEPSVLNWIKDYVNEGSIEILPNINISKKEGAKKDYEAD</sequence>
<dbReference type="Gene3D" id="3.30.565.10">
    <property type="entry name" value="Histidine kinase-like ATPase, C-terminal domain"/>
    <property type="match status" value="1"/>
</dbReference>